<name>A0AAX4K0H4_9TREE</name>
<dbReference type="Proteomes" id="UP001355207">
    <property type="component" value="Chromosome 6"/>
</dbReference>
<dbReference type="RefSeq" id="XP_066077016.1">
    <property type="nucleotide sequence ID" value="XM_066220919.1"/>
</dbReference>
<reference evidence="1 2" key="1">
    <citation type="submission" date="2024-01" db="EMBL/GenBank/DDBJ databases">
        <title>Comparative genomics of Cryptococcus and Kwoniella reveals pathogenesis evolution and contrasting modes of karyotype evolution via chromosome fusion or intercentromeric recombination.</title>
        <authorList>
            <person name="Coelho M.A."/>
            <person name="David-Palma M."/>
            <person name="Shea T."/>
            <person name="Bowers K."/>
            <person name="McGinley-Smith S."/>
            <person name="Mohammad A.W."/>
            <person name="Gnirke A."/>
            <person name="Yurkov A.M."/>
            <person name="Nowrousian M."/>
            <person name="Sun S."/>
            <person name="Cuomo C.A."/>
            <person name="Heitman J."/>
        </authorList>
    </citation>
    <scope>NUCLEOTIDE SEQUENCE [LARGE SCALE GENOMIC DNA]</scope>
    <source>
        <strain evidence="1 2">CBS 6074</strain>
    </source>
</reference>
<evidence type="ECO:0000313" key="2">
    <source>
        <dbReference type="Proteomes" id="UP001355207"/>
    </source>
</evidence>
<keyword evidence="2" id="KW-1185">Reference proteome</keyword>
<proteinExistence type="predicted"/>
<dbReference type="EMBL" id="CP144103">
    <property type="protein sequence ID" value="WWC90253.1"/>
    <property type="molecule type" value="Genomic_DNA"/>
</dbReference>
<evidence type="ECO:0000313" key="1">
    <source>
        <dbReference type="EMBL" id="WWC90253.1"/>
    </source>
</evidence>
<dbReference type="AlphaFoldDB" id="A0AAX4K0H4"/>
<gene>
    <name evidence="1" type="ORF">L201_005186</name>
</gene>
<accession>A0AAX4K0H4</accession>
<sequence length="76" mass="8791">MTDFEDSNACSHLKDGDARYQFQTVYFKAQEDMQAARAEVICSYVDLHDNNRTVLFNQEAADSICTQIEERKDYDA</sequence>
<protein>
    <submittedName>
        <fullName evidence="1">Uncharacterized protein</fullName>
    </submittedName>
</protein>
<dbReference type="GeneID" id="91095856"/>
<organism evidence="1 2">
    <name type="scientific">Kwoniella dendrophila CBS 6074</name>
    <dbReference type="NCBI Taxonomy" id="1295534"/>
    <lineage>
        <taxon>Eukaryota</taxon>
        <taxon>Fungi</taxon>
        <taxon>Dikarya</taxon>
        <taxon>Basidiomycota</taxon>
        <taxon>Agaricomycotina</taxon>
        <taxon>Tremellomycetes</taxon>
        <taxon>Tremellales</taxon>
        <taxon>Cryptococcaceae</taxon>
        <taxon>Kwoniella</taxon>
    </lineage>
</organism>